<dbReference type="Gene3D" id="1.10.10.60">
    <property type="entry name" value="Homeodomain-like"/>
    <property type="match status" value="1"/>
</dbReference>
<dbReference type="SMART" id="SM00382">
    <property type="entry name" value="AAA"/>
    <property type="match status" value="1"/>
</dbReference>
<dbReference type="InterPro" id="IPR002078">
    <property type="entry name" value="Sigma_54_int"/>
</dbReference>
<keyword evidence="3" id="KW-0805">Transcription regulation</keyword>
<evidence type="ECO:0000256" key="3">
    <source>
        <dbReference type="ARBA" id="ARBA00023015"/>
    </source>
</evidence>
<dbReference type="SUPFAM" id="SSF51735">
    <property type="entry name" value="NAD(P)-binding Rossmann-fold domains"/>
    <property type="match status" value="1"/>
</dbReference>
<sequence length="687" mass="77347">MQNVLIVGAGKGGSAILNLFKQVDMLHVQGVADIDESAPGIQLAQNQNIDTYTSYREALNEFYDIIVETTGDENVFRDLLQIKSSRTVLIPGTVAHVMFQLLDEKEKLLNQIQTERNTRELILHSIHDGMIVIDNDHKVTFINEAAANIIQTTEEKALHTDVEDLIPDSKLPQTLKTKVKEINQELSLTNGKKIITTRIPLIADSGDLIGAFAVFKDITEVEALAEEITDLKNVQTMLQAIIQSSEEAISVVDERGVGMMINPAYTKITGLSEKDVIGQPATADISEGESMHMKVLKTRRAVRGARMKVGPNNRDVLVNVAPVIVDGRLKGSVGVIHDLSEIETLSTELKKARQIIRNLEAKYTFDDIVAVSQDMKLALEQAKVGARTPANVLLRGESGTGKELIAHAIHNESERKHNKFIRVNCATIEESNLEKMLLGDEHGAPDQRKGYFEQANQGSIFLDEIGDLSPHMQAKILRILENGHVVRMGGSDPVEVNVRIIAATNVNLERAIMTGEFREDLFYRLNRLPIHIPPLRERMDDLEPLVNHLIIQLNDSYGRNVRRISPEALNRLKQYNYPGNVRELENILARSLISMSGQENIISENHLPMLRKNSLYDLELMNDSEENEVIPLQEAMEDFEKQMILEMLEKNNFIKSKTAKQLNISIRNLYYKMEKYNLGKDREEHDK</sequence>
<dbReference type="FunFam" id="3.40.50.300:FF:000006">
    <property type="entry name" value="DNA-binding transcriptional regulator NtrC"/>
    <property type="match status" value="1"/>
</dbReference>
<dbReference type="PANTHER" id="PTHR32071:SF121">
    <property type="entry name" value="SIGMA L-DEPENDENT TRANSCRIPTIONAL REGULATOR YQIR-RELATED"/>
    <property type="match status" value="1"/>
</dbReference>
<dbReference type="RefSeq" id="WP_101330684.1">
    <property type="nucleotide sequence ID" value="NZ_PJNH01000001.1"/>
</dbReference>
<dbReference type="CDD" id="cd00130">
    <property type="entry name" value="PAS"/>
    <property type="match status" value="2"/>
</dbReference>
<dbReference type="InterPro" id="IPR035965">
    <property type="entry name" value="PAS-like_dom_sf"/>
</dbReference>
<dbReference type="AlphaFoldDB" id="A0A2I0QXV7"/>
<dbReference type="InterPro" id="IPR009057">
    <property type="entry name" value="Homeodomain-like_sf"/>
</dbReference>
<dbReference type="InterPro" id="IPR058031">
    <property type="entry name" value="AAA_lid_NorR"/>
</dbReference>
<keyword evidence="2" id="KW-0067">ATP-binding</keyword>
<dbReference type="Pfam" id="PF00158">
    <property type="entry name" value="Sigma54_activat"/>
    <property type="match status" value="1"/>
</dbReference>
<dbReference type="GO" id="GO:0005524">
    <property type="term" value="F:ATP binding"/>
    <property type="evidence" value="ECO:0007669"/>
    <property type="project" value="UniProtKB-KW"/>
</dbReference>
<dbReference type="SMART" id="SM00091">
    <property type="entry name" value="PAS"/>
    <property type="match status" value="2"/>
</dbReference>
<dbReference type="PRINTS" id="PR01590">
    <property type="entry name" value="HTHFIS"/>
</dbReference>
<keyword evidence="8" id="KW-1185">Reference proteome</keyword>
<dbReference type="Gene3D" id="1.10.8.60">
    <property type="match status" value="1"/>
</dbReference>
<dbReference type="Pfam" id="PF00989">
    <property type="entry name" value="PAS"/>
    <property type="match status" value="1"/>
</dbReference>
<dbReference type="SUPFAM" id="SSF55785">
    <property type="entry name" value="PYP-like sensor domain (PAS domain)"/>
    <property type="match status" value="2"/>
</dbReference>
<proteinExistence type="predicted"/>
<dbReference type="GO" id="GO:0043565">
    <property type="term" value="F:sequence-specific DNA binding"/>
    <property type="evidence" value="ECO:0007669"/>
    <property type="project" value="InterPro"/>
</dbReference>
<dbReference type="PROSITE" id="PS50045">
    <property type="entry name" value="SIGMA54_INTERACT_4"/>
    <property type="match status" value="1"/>
</dbReference>
<keyword evidence="4" id="KW-0804">Transcription</keyword>
<dbReference type="Pfam" id="PF25601">
    <property type="entry name" value="AAA_lid_14"/>
    <property type="match status" value="1"/>
</dbReference>
<organism evidence="7 8">
    <name type="scientific">Halalkalibacillus sediminis</name>
    <dbReference type="NCBI Taxonomy" id="2018042"/>
    <lineage>
        <taxon>Bacteria</taxon>
        <taxon>Bacillati</taxon>
        <taxon>Bacillota</taxon>
        <taxon>Bacilli</taxon>
        <taxon>Bacillales</taxon>
        <taxon>Bacillaceae</taxon>
        <taxon>Halalkalibacillus</taxon>
    </lineage>
</organism>
<dbReference type="InterPro" id="IPR027417">
    <property type="entry name" value="P-loop_NTPase"/>
</dbReference>
<dbReference type="InterPro" id="IPR036291">
    <property type="entry name" value="NAD(P)-bd_dom_sf"/>
</dbReference>
<evidence type="ECO:0000256" key="4">
    <source>
        <dbReference type="ARBA" id="ARBA00023163"/>
    </source>
</evidence>
<dbReference type="EMBL" id="PJNH01000001">
    <property type="protein sequence ID" value="PKR78940.1"/>
    <property type="molecule type" value="Genomic_DNA"/>
</dbReference>
<keyword evidence="1" id="KW-0547">Nucleotide-binding</keyword>
<comment type="caution">
    <text evidence="7">The sequence shown here is derived from an EMBL/GenBank/DDBJ whole genome shotgun (WGS) entry which is preliminary data.</text>
</comment>
<dbReference type="InterPro" id="IPR000014">
    <property type="entry name" value="PAS"/>
</dbReference>
<dbReference type="Gene3D" id="3.30.450.20">
    <property type="entry name" value="PAS domain"/>
    <property type="match status" value="2"/>
</dbReference>
<dbReference type="Pfam" id="PF13426">
    <property type="entry name" value="PAS_9"/>
    <property type="match status" value="1"/>
</dbReference>
<feature type="domain" description="Sigma-54 factor interaction" evidence="5">
    <location>
        <begin position="368"/>
        <end position="593"/>
    </location>
</feature>
<evidence type="ECO:0000256" key="1">
    <source>
        <dbReference type="ARBA" id="ARBA00022741"/>
    </source>
</evidence>
<dbReference type="SUPFAM" id="SSF52540">
    <property type="entry name" value="P-loop containing nucleoside triphosphate hydrolases"/>
    <property type="match status" value="1"/>
</dbReference>
<dbReference type="CDD" id="cd00009">
    <property type="entry name" value="AAA"/>
    <property type="match status" value="1"/>
</dbReference>
<dbReference type="InterPro" id="IPR002197">
    <property type="entry name" value="HTH_Fis"/>
</dbReference>
<protein>
    <submittedName>
        <fullName evidence="7">Sigma-54-dependent Fis family transcriptional regulator</fullName>
    </submittedName>
</protein>
<evidence type="ECO:0000313" key="7">
    <source>
        <dbReference type="EMBL" id="PKR78940.1"/>
    </source>
</evidence>
<evidence type="ECO:0000259" key="6">
    <source>
        <dbReference type="PROSITE" id="PS50112"/>
    </source>
</evidence>
<dbReference type="InterPro" id="IPR025944">
    <property type="entry name" value="Sigma_54_int_dom_CS"/>
</dbReference>
<dbReference type="GO" id="GO:0006355">
    <property type="term" value="P:regulation of DNA-templated transcription"/>
    <property type="evidence" value="ECO:0007669"/>
    <property type="project" value="InterPro"/>
</dbReference>
<dbReference type="InterPro" id="IPR013767">
    <property type="entry name" value="PAS_fold"/>
</dbReference>
<dbReference type="InterPro" id="IPR003593">
    <property type="entry name" value="AAA+_ATPase"/>
</dbReference>
<evidence type="ECO:0000259" key="5">
    <source>
        <dbReference type="PROSITE" id="PS50045"/>
    </source>
</evidence>
<dbReference type="Pfam" id="PF02954">
    <property type="entry name" value="HTH_8"/>
    <property type="match status" value="1"/>
</dbReference>
<evidence type="ECO:0000256" key="2">
    <source>
        <dbReference type="ARBA" id="ARBA00022840"/>
    </source>
</evidence>
<dbReference type="PANTHER" id="PTHR32071">
    <property type="entry name" value="TRANSCRIPTIONAL REGULATORY PROTEIN"/>
    <property type="match status" value="1"/>
</dbReference>
<accession>A0A2I0QXV7</accession>
<dbReference type="InterPro" id="IPR025662">
    <property type="entry name" value="Sigma_54_int_dom_ATP-bd_1"/>
</dbReference>
<dbReference type="PROSITE" id="PS00675">
    <property type="entry name" value="SIGMA54_INTERACT_1"/>
    <property type="match status" value="1"/>
</dbReference>
<dbReference type="SUPFAM" id="SSF46689">
    <property type="entry name" value="Homeodomain-like"/>
    <property type="match status" value="1"/>
</dbReference>
<dbReference type="PROSITE" id="PS00688">
    <property type="entry name" value="SIGMA54_INTERACT_3"/>
    <property type="match status" value="1"/>
</dbReference>
<dbReference type="NCBIfam" id="TIGR00229">
    <property type="entry name" value="sensory_box"/>
    <property type="match status" value="2"/>
</dbReference>
<dbReference type="PROSITE" id="PS50112">
    <property type="entry name" value="PAS"/>
    <property type="match status" value="1"/>
</dbReference>
<feature type="domain" description="PAS" evidence="6">
    <location>
        <begin position="234"/>
        <end position="305"/>
    </location>
</feature>
<name>A0A2I0QXV7_9BACI</name>
<gene>
    <name evidence="7" type="ORF">CEY16_04075</name>
</gene>
<dbReference type="Proteomes" id="UP000243524">
    <property type="component" value="Unassembled WGS sequence"/>
</dbReference>
<dbReference type="Gene3D" id="3.40.50.720">
    <property type="entry name" value="NAD(P)-binding Rossmann-like Domain"/>
    <property type="match status" value="1"/>
</dbReference>
<reference evidence="7 8" key="1">
    <citation type="submission" date="2017-06" db="EMBL/GenBank/DDBJ databases">
        <title>the draft geome sequence of Illustriluteabacillus marina B3227.</title>
        <authorList>
            <person name="He R.-H."/>
            <person name="Du Z.-J."/>
        </authorList>
    </citation>
    <scope>NUCLEOTIDE SEQUENCE [LARGE SCALE GENOMIC DNA]</scope>
    <source>
        <strain evidence="7 8">B3227</strain>
    </source>
</reference>
<dbReference type="Gene3D" id="3.40.50.300">
    <property type="entry name" value="P-loop containing nucleotide triphosphate hydrolases"/>
    <property type="match status" value="1"/>
</dbReference>
<dbReference type="OrthoDB" id="9771372at2"/>
<evidence type="ECO:0000313" key="8">
    <source>
        <dbReference type="Proteomes" id="UP000243524"/>
    </source>
</evidence>